<reference evidence="2" key="1">
    <citation type="submission" date="2014-08" db="EMBL/GenBank/DDBJ databases">
        <authorList>
            <person name="Falentin Helene"/>
        </authorList>
    </citation>
    <scope>NUCLEOTIDE SEQUENCE</scope>
</reference>
<dbReference type="GO" id="GO:0008817">
    <property type="term" value="F:corrinoid adenosyltransferase activity"/>
    <property type="evidence" value="ECO:0007669"/>
    <property type="project" value="UniProtKB-EC"/>
</dbReference>
<dbReference type="RefSeq" id="WP_013161115.1">
    <property type="nucleotide sequence ID" value="NZ_CP010341.1"/>
</dbReference>
<dbReference type="NCBIfam" id="TIGR00708">
    <property type="entry name" value="cobA"/>
    <property type="match status" value="1"/>
</dbReference>
<dbReference type="EC" id="2.5.1.17" evidence="2"/>
<dbReference type="GO" id="GO:0009236">
    <property type="term" value="P:cobalamin biosynthetic process"/>
    <property type="evidence" value="ECO:0007669"/>
    <property type="project" value="InterPro"/>
</dbReference>
<dbReference type="PANTHER" id="PTHR46638:SF1">
    <property type="entry name" value="CORRINOID ADENOSYLTRANSFERASE"/>
    <property type="match status" value="1"/>
</dbReference>
<name>A0A068VUK6_PROFF</name>
<feature type="compositionally biased region" description="Polar residues" evidence="1">
    <location>
        <begin position="1"/>
        <end position="12"/>
    </location>
</feature>
<gene>
    <name evidence="2" type="primary">cobA2</name>
    <name evidence="2" type="ORF">PFCIRM138_02980</name>
</gene>
<dbReference type="EMBL" id="LM676387">
    <property type="protein sequence ID" value="CEP25902.1"/>
    <property type="molecule type" value="Genomic_DNA"/>
</dbReference>
<dbReference type="InterPro" id="IPR003724">
    <property type="entry name" value="CblAdoTrfase_CobA"/>
</dbReference>
<dbReference type="PIRSF" id="PIRSF015617">
    <property type="entry name" value="Adensltrnsf_CobA"/>
    <property type="match status" value="1"/>
</dbReference>
<dbReference type="Pfam" id="PF02572">
    <property type="entry name" value="CobA_CobO_BtuR"/>
    <property type="match status" value="1"/>
</dbReference>
<dbReference type="GeneID" id="61222115"/>
<dbReference type="PATRIC" id="fig|66712.6.peg.994"/>
<dbReference type="InterPro" id="IPR027417">
    <property type="entry name" value="P-loop_NTPase"/>
</dbReference>
<organism evidence="2">
    <name type="scientific">Propionibacterium freudenreichii subsp. freudenreichii</name>
    <dbReference type="NCBI Taxonomy" id="66712"/>
    <lineage>
        <taxon>Bacteria</taxon>
        <taxon>Bacillati</taxon>
        <taxon>Actinomycetota</taxon>
        <taxon>Actinomycetes</taxon>
        <taxon>Propionibacteriales</taxon>
        <taxon>Propionibacteriaceae</taxon>
        <taxon>Propionibacterium</taxon>
    </lineage>
</organism>
<dbReference type="GO" id="GO:0005524">
    <property type="term" value="F:ATP binding"/>
    <property type="evidence" value="ECO:0007669"/>
    <property type="project" value="InterPro"/>
</dbReference>
<dbReference type="SUPFAM" id="SSF52540">
    <property type="entry name" value="P-loop containing nucleoside triphosphate hydrolases"/>
    <property type="match status" value="1"/>
</dbReference>
<evidence type="ECO:0000313" key="2">
    <source>
        <dbReference type="EMBL" id="CEP25902.1"/>
    </source>
</evidence>
<proteinExistence type="predicted"/>
<dbReference type="NCBIfam" id="NF004637">
    <property type="entry name" value="PRK05986.1"/>
    <property type="match status" value="1"/>
</dbReference>
<evidence type="ECO:0000256" key="1">
    <source>
        <dbReference type="SAM" id="MobiDB-lite"/>
    </source>
</evidence>
<dbReference type="Gene3D" id="3.40.50.300">
    <property type="entry name" value="P-loop containing nucleotide triphosphate hydrolases"/>
    <property type="match status" value="1"/>
</dbReference>
<dbReference type="KEGG" id="pfre:RM25_0969"/>
<accession>A0A068VUK6</accession>
<keyword evidence="2" id="KW-0808">Transferase</keyword>
<sequence>MSGSAPQRTEPTTAELRHRPRLIVNTGNGKGKSTAAFGMGLRAWAQGWSIGVFQFIKSGRWHTGEQQAYAQLDQAHRTTGVGGPVEWQSLGSGWSWLRATEGTDQAAMAAAGWAHVRTLLAAQTHRLYILDEFAHVLNKGWLDVDEVADDLAHRPGTQHVVITGRNCPAGIIGIADIVTSMDNVKHPFGKGERGQAGIEW</sequence>
<feature type="region of interest" description="Disordered" evidence="1">
    <location>
        <begin position="1"/>
        <end position="29"/>
    </location>
</feature>
<dbReference type="AlphaFoldDB" id="A0A068VUK6"/>
<protein>
    <submittedName>
        <fullName evidence="2">Cob(I)alamin adenosyltransferase</fullName>
        <ecNumber evidence="2">2.5.1.17</ecNumber>
    </submittedName>
</protein>
<dbReference type="PANTHER" id="PTHR46638">
    <property type="entry name" value="CORRINOID ADENOSYLTRANSFERASE"/>
    <property type="match status" value="1"/>
</dbReference>